<feature type="domain" description="Microcystin LR degradation protein MlrC C-terminal" evidence="2">
    <location>
        <begin position="301"/>
        <end position="479"/>
    </location>
</feature>
<comment type="caution">
    <text evidence="4">The sequence shown here is derived from an EMBL/GenBank/DDBJ whole genome shotgun (WGS) entry which is preliminary data.</text>
</comment>
<dbReference type="PIRSF" id="PIRSF012702">
    <property type="entry name" value="UCP012702"/>
    <property type="match status" value="1"/>
</dbReference>
<keyword evidence="1" id="KW-0378">Hydrolase</keyword>
<dbReference type="GO" id="GO:0008237">
    <property type="term" value="F:metallopeptidase activity"/>
    <property type="evidence" value="ECO:0007669"/>
    <property type="project" value="UniProtKB-KW"/>
</dbReference>
<dbReference type="Proteomes" id="UP000460715">
    <property type="component" value="Unassembled WGS sequence"/>
</dbReference>
<comment type="function">
    <text evidence="1">Involved in peptidolytic degradation of cyclic heptapeptide hepatotoxin microcystin (MC).</text>
</comment>
<dbReference type="GO" id="GO:0046872">
    <property type="term" value="F:metal ion binding"/>
    <property type="evidence" value="ECO:0007669"/>
    <property type="project" value="UniProtKB-KW"/>
</dbReference>
<gene>
    <name evidence="4" type="ORF">E0493_02655</name>
</gene>
<dbReference type="OrthoDB" id="9782658at2"/>
<evidence type="ECO:0000259" key="2">
    <source>
        <dbReference type="Pfam" id="PF07171"/>
    </source>
</evidence>
<feature type="domain" description="Microcystin LR degradation protein MlrC N-terminal" evidence="3">
    <location>
        <begin position="3"/>
        <end position="292"/>
    </location>
</feature>
<comment type="cofactor">
    <cofactor evidence="1">
        <name>Zn(2+)</name>
        <dbReference type="ChEBI" id="CHEBI:29105"/>
    </cofactor>
    <text evidence="1">Binds 1 zinc ion per subunit.</text>
</comment>
<protein>
    <recommendedName>
        <fullName evidence="1">Microcystinase C</fullName>
        <shortName evidence="1">MlrC</shortName>
    </recommendedName>
</protein>
<evidence type="ECO:0000259" key="3">
    <source>
        <dbReference type="Pfam" id="PF07364"/>
    </source>
</evidence>
<evidence type="ECO:0000256" key="1">
    <source>
        <dbReference type="PIRNR" id="PIRNR012702"/>
    </source>
</evidence>
<reference evidence="4 5" key="1">
    <citation type="submission" date="2019-03" db="EMBL/GenBank/DDBJ databases">
        <title>Roseomonas sp. a novel Roseomonas species isolated from Sea whip Gorgonian.</title>
        <authorList>
            <person name="Li F."/>
            <person name="Pan X."/>
            <person name="Huang S."/>
            <person name="Li Z."/>
            <person name="Meng B."/>
        </authorList>
    </citation>
    <scope>NUCLEOTIDE SEQUENCE [LARGE SCALE GENOMIC DNA]</scope>
    <source>
        <strain evidence="4 5">M0104</strain>
    </source>
</reference>
<keyword evidence="1" id="KW-0482">Metalloprotease</keyword>
<dbReference type="Pfam" id="PF07171">
    <property type="entry name" value="MlrC_C"/>
    <property type="match status" value="1"/>
</dbReference>
<dbReference type="AlphaFoldDB" id="A0A845B7M2"/>
<dbReference type="Pfam" id="PF07364">
    <property type="entry name" value="DUF1485"/>
    <property type="match status" value="1"/>
</dbReference>
<keyword evidence="5" id="KW-1185">Reference proteome</keyword>
<dbReference type="InterPro" id="IPR009197">
    <property type="entry name" value="MlrC"/>
</dbReference>
<accession>A0A845B7M2</accession>
<dbReference type="InterPro" id="IPR015995">
    <property type="entry name" value="MlrC_N"/>
</dbReference>
<sequence>MTRLAIARLWHEGNSFSPVPTSIKDFHASEWTAGEAAREVYRGTETEIGGALDFLDAHPDWEAVFLRQAAAMPGGILERAVFEQVCSEVLEGLAGGGFDAVYLSLHGAMVVEDLPLADLELIRRVRGATGHGVKLAASFDLHANMHPDIARLLDVGTAYRTYPHIDMRPTGRRALELLRNAVEGRSRPVGIIAKLGAILPSINMRSAAGPMAEMEEAARAAEALPGVLDASIFGGFTYGDTPSAGASVMVFADGDAAVAGRAAAALIADYAARRDRFFIRLPSVEDGLRQALDGGPLPAAIVDAGDNPYSGGIGDTPELIRAVLALAPQVPTVVAFYCDPELVQRARAAGLGGALCGTLGGRLASDYGEPAPFAGTVALLTEGRFQNRGPVLGGMAVDLGPTAVITIGQVRVIVTTRCISPSDPGFFDLHEVDVTQPGLLCVKAKNHFRAAFAPLLPRMIDVDAPGPAALEIRGFRFRHAPPSLYPLSDN</sequence>
<dbReference type="EMBL" id="SNVJ01000002">
    <property type="protein sequence ID" value="MXP62250.1"/>
    <property type="molecule type" value="Genomic_DNA"/>
</dbReference>
<evidence type="ECO:0000313" key="5">
    <source>
        <dbReference type="Proteomes" id="UP000460715"/>
    </source>
</evidence>
<organism evidence="4 5">
    <name type="scientific">Teichococcus coralli</name>
    <dbReference type="NCBI Taxonomy" id="2545983"/>
    <lineage>
        <taxon>Bacteria</taxon>
        <taxon>Pseudomonadati</taxon>
        <taxon>Pseudomonadota</taxon>
        <taxon>Alphaproteobacteria</taxon>
        <taxon>Acetobacterales</taxon>
        <taxon>Roseomonadaceae</taxon>
        <taxon>Roseomonas</taxon>
    </lineage>
</organism>
<name>A0A845B7M2_9PROT</name>
<keyword evidence="1" id="KW-0645">Protease</keyword>
<proteinExistence type="inferred from homology"/>
<dbReference type="RefSeq" id="WP_160935371.1">
    <property type="nucleotide sequence ID" value="NZ_SNVJ01000002.1"/>
</dbReference>
<dbReference type="GO" id="GO:0006508">
    <property type="term" value="P:proteolysis"/>
    <property type="evidence" value="ECO:0007669"/>
    <property type="project" value="UniProtKB-KW"/>
</dbReference>
<dbReference type="InterPro" id="IPR010799">
    <property type="entry name" value="MlrC_C"/>
</dbReference>
<keyword evidence="1" id="KW-0479">Metal-binding</keyword>
<evidence type="ECO:0000313" key="4">
    <source>
        <dbReference type="EMBL" id="MXP62250.1"/>
    </source>
</evidence>
<comment type="similarity">
    <text evidence="1">Belongs to the peptidase M81 family.</text>
</comment>